<dbReference type="GO" id="GO:0042421">
    <property type="term" value="P:norepinephrine biosynthetic process"/>
    <property type="evidence" value="ECO:0007669"/>
    <property type="project" value="TreeGrafter"/>
</dbReference>
<dbReference type="GO" id="GO:0042420">
    <property type="term" value="P:dopamine catabolic process"/>
    <property type="evidence" value="ECO:0007669"/>
    <property type="project" value="TreeGrafter"/>
</dbReference>
<keyword evidence="11" id="KW-1015">Disulfide bond</keyword>
<dbReference type="GO" id="GO:0006589">
    <property type="term" value="P:octopamine biosynthetic process"/>
    <property type="evidence" value="ECO:0007669"/>
    <property type="project" value="TreeGrafter"/>
</dbReference>
<feature type="domain" description="Copper type II ascorbate-dependent monooxygenase N-terminal" evidence="13">
    <location>
        <begin position="246"/>
        <end position="370"/>
    </location>
</feature>
<dbReference type="InterPro" id="IPR008977">
    <property type="entry name" value="PHM/PNGase_F_dom_sf"/>
</dbReference>
<keyword evidence="5" id="KW-0479">Metal-binding</keyword>
<keyword evidence="7" id="KW-0560">Oxidoreductase</keyword>
<dbReference type="InterPro" id="IPR020611">
    <property type="entry name" value="Cu2_ascorb_mOase_CS-1"/>
</dbReference>
<dbReference type="GO" id="GO:0030667">
    <property type="term" value="C:secretory granule membrane"/>
    <property type="evidence" value="ECO:0007669"/>
    <property type="project" value="TreeGrafter"/>
</dbReference>
<evidence type="ECO:0000256" key="6">
    <source>
        <dbReference type="ARBA" id="ARBA00022989"/>
    </source>
</evidence>
<dbReference type="Proteomes" id="UP000316759">
    <property type="component" value="Unassembled WGS sequence"/>
</dbReference>
<keyword evidence="8" id="KW-0186">Copper</keyword>
<dbReference type="Gene3D" id="2.60.120.230">
    <property type="match status" value="1"/>
</dbReference>
<dbReference type="InterPro" id="IPR024548">
    <property type="entry name" value="Cu2_monoox_C"/>
</dbReference>
<comment type="similarity">
    <text evidence="3">Belongs to the copper type II ascorbate-dependent monooxygenase family.</text>
</comment>
<evidence type="ECO:0000256" key="9">
    <source>
        <dbReference type="ARBA" id="ARBA00023033"/>
    </source>
</evidence>
<evidence type="ECO:0000259" key="13">
    <source>
        <dbReference type="Pfam" id="PF01082"/>
    </source>
</evidence>
<evidence type="ECO:0000256" key="5">
    <source>
        <dbReference type="ARBA" id="ARBA00022723"/>
    </source>
</evidence>
<keyword evidence="9" id="KW-0503">Monooxygenase</keyword>
<keyword evidence="6" id="KW-1133">Transmembrane helix</keyword>
<evidence type="ECO:0000256" key="4">
    <source>
        <dbReference type="ARBA" id="ARBA00022692"/>
    </source>
</evidence>
<dbReference type="InterPro" id="IPR014784">
    <property type="entry name" value="Cu2_ascorb_mOase-like_C"/>
</dbReference>
<feature type="domain" description="Copper type II ascorbate-dependent monooxygenase C-terminal" evidence="14">
    <location>
        <begin position="391"/>
        <end position="543"/>
    </location>
</feature>
<comment type="cofactor">
    <cofactor evidence="1">
        <name>Cu(2+)</name>
        <dbReference type="ChEBI" id="CHEBI:29036"/>
    </cofactor>
</comment>
<gene>
    <name evidence="15" type="ORF">FGIG_06379</name>
</gene>
<proteinExistence type="inferred from homology"/>
<dbReference type="Gene3D" id="2.60.120.310">
    <property type="entry name" value="Copper type II, ascorbate-dependent monooxygenase, N-terminal domain"/>
    <property type="match status" value="1"/>
</dbReference>
<keyword evidence="4" id="KW-0812">Transmembrane</keyword>
<dbReference type="AlphaFoldDB" id="A0A504ZC69"/>
<dbReference type="EMBL" id="SUNJ01001362">
    <property type="protein sequence ID" value="TPP66840.1"/>
    <property type="molecule type" value="Genomic_DNA"/>
</dbReference>
<evidence type="ECO:0000256" key="11">
    <source>
        <dbReference type="ARBA" id="ARBA00023157"/>
    </source>
</evidence>
<dbReference type="PROSITE" id="PS00084">
    <property type="entry name" value="CU2_MONOOXYGENASE_1"/>
    <property type="match status" value="1"/>
</dbReference>
<sequence length="633" mass="71736">MRRMHLPISICCRLVILLAFYMGLGQTTTYLSYSTKLGTSSNSPYKFNWSVSTDQKSLMFDICVSLERSGLAAVVFGVGFGPRDGEPVDAEIYMTEFQSGLRFGPTKARFLEGYTDHGGTFHERAPGELHSARQFRSYDDGDGNACFHFAREATSCTKNGYTIDRQTTRVFLFHDYRSPQNEPQSGAVYHLSRLWARWILNRRQATDFVAPFSLNLKKVPFQMAHLQLIKSPQEQKKASLEGAKQFEMRVHNVLIPTEDTTYWCKTDNLPQFDQKHHIIRYEPVITPTSEDLVHHMHVFVCVGSAPARPYNAPCNSETKPMGLTHCRGVIGAWAVGATGLTFPEEAGLAIGGPESPSHVVIEIHYNNPHRIAGRVDSSGIRFYVTDRLHPYDAGLMELGLTYSARSAIPPRQHEFELRGYCDSQCTQLSFPPEGIVVFASQLHTHQTGIKVATYHMRGNRRLKDLHRDDHYSPHFQEIRLTDELIHVKPGDALITKCTHDTTDVDHVVFGGLSKLNEMCLNYIFYYPKTDLELCKSEVSQPELDDFLNRLAKKQAIKPEASTLEKKFEDIEWNSGAVAELTKFYEQTTVELHCNGSDGARIEGSPVHVKPIRVPYEERIDKIWDKLKCLISNL</sequence>
<comment type="subcellular location">
    <subcellularLocation>
        <location evidence="2">Membrane</location>
    </subcellularLocation>
</comment>
<evidence type="ECO:0000313" key="16">
    <source>
        <dbReference type="Proteomes" id="UP000316759"/>
    </source>
</evidence>
<dbReference type="OrthoDB" id="129121at2759"/>
<evidence type="ECO:0000259" key="14">
    <source>
        <dbReference type="Pfam" id="PF03712"/>
    </source>
</evidence>
<keyword evidence="12" id="KW-0325">Glycoprotein</keyword>
<evidence type="ECO:0000256" key="7">
    <source>
        <dbReference type="ARBA" id="ARBA00023002"/>
    </source>
</evidence>
<dbReference type="PANTHER" id="PTHR10157:SF29">
    <property type="entry name" value="DOPAMINE BETA-HYDROXYLASE"/>
    <property type="match status" value="1"/>
</dbReference>
<dbReference type="Pfam" id="PF03712">
    <property type="entry name" value="Cu2_monoox_C"/>
    <property type="match status" value="1"/>
</dbReference>
<evidence type="ECO:0000256" key="12">
    <source>
        <dbReference type="ARBA" id="ARBA00023180"/>
    </source>
</evidence>
<dbReference type="GO" id="GO:0004500">
    <property type="term" value="F:dopamine beta-monooxygenase activity"/>
    <property type="evidence" value="ECO:0007669"/>
    <property type="project" value="InterPro"/>
</dbReference>
<evidence type="ECO:0000313" key="15">
    <source>
        <dbReference type="EMBL" id="TPP66840.1"/>
    </source>
</evidence>
<keyword evidence="10" id="KW-0472">Membrane</keyword>
<dbReference type="GO" id="GO:0005615">
    <property type="term" value="C:extracellular space"/>
    <property type="evidence" value="ECO:0007669"/>
    <property type="project" value="TreeGrafter"/>
</dbReference>
<dbReference type="InterPro" id="IPR000323">
    <property type="entry name" value="Cu2_ascorb_mOase_N"/>
</dbReference>
<dbReference type="STRING" id="46835.A0A504ZC69"/>
<evidence type="ECO:0000256" key="3">
    <source>
        <dbReference type="ARBA" id="ARBA00010676"/>
    </source>
</evidence>
<dbReference type="FunFam" id="2.60.120.310:FF:000004">
    <property type="entry name" value="DBH-like monooxygenase protein 1"/>
    <property type="match status" value="1"/>
</dbReference>
<dbReference type="GO" id="GO:0005507">
    <property type="term" value="F:copper ion binding"/>
    <property type="evidence" value="ECO:0007669"/>
    <property type="project" value="InterPro"/>
</dbReference>
<dbReference type="PANTHER" id="PTHR10157">
    <property type="entry name" value="DOPAMINE BETA HYDROXYLASE RELATED"/>
    <property type="match status" value="1"/>
</dbReference>
<evidence type="ECO:0000256" key="2">
    <source>
        <dbReference type="ARBA" id="ARBA00004370"/>
    </source>
</evidence>
<dbReference type="SUPFAM" id="SSF49742">
    <property type="entry name" value="PHM/PNGase F"/>
    <property type="match status" value="2"/>
</dbReference>
<reference evidence="15 16" key="1">
    <citation type="submission" date="2019-04" db="EMBL/GenBank/DDBJ databases">
        <title>Annotation for the trematode Fasciola gigantica.</title>
        <authorList>
            <person name="Choi Y.-J."/>
        </authorList>
    </citation>
    <scope>NUCLEOTIDE SEQUENCE [LARGE SCALE GENOMIC DNA]</scope>
    <source>
        <strain evidence="15">Uganda_cow_1</strain>
    </source>
</reference>
<dbReference type="Pfam" id="PF01082">
    <property type="entry name" value="Cu2_monooxygen"/>
    <property type="match status" value="1"/>
</dbReference>
<organism evidence="15 16">
    <name type="scientific">Fasciola gigantica</name>
    <name type="common">Giant liver fluke</name>
    <dbReference type="NCBI Taxonomy" id="46835"/>
    <lineage>
        <taxon>Eukaryota</taxon>
        <taxon>Metazoa</taxon>
        <taxon>Spiralia</taxon>
        <taxon>Lophotrochozoa</taxon>
        <taxon>Platyhelminthes</taxon>
        <taxon>Trematoda</taxon>
        <taxon>Digenea</taxon>
        <taxon>Plagiorchiida</taxon>
        <taxon>Echinostomata</taxon>
        <taxon>Echinostomatoidea</taxon>
        <taxon>Fasciolidae</taxon>
        <taxon>Fasciola</taxon>
    </lineage>
</organism>
<dbReference type="InterPro" id="IPR036939">
    <property type="entry name" value="Cu2_ascorb_mOase_N_sf"/>
</dbReference>
<name>A0A504ZC69_FASGI</name>
<protein>
    <submittedName>
        <fullName evidence="15">Dopamine beta-hydroxylase</fullName>
    </submittedName>
</protein>
<comment type="caution">
    <text evidence="15">The sequence shown here is derived from an EMBL/GenBank/DDBJ whole genome shotgun (WGS) entry which is preliminary data.</text>
</comment>
<evidence type="ECO:0000256" key="10">
    <source>
        <dbReference type="ARBA" id="ARBA00023136"/>
    </source>
</evidence>
<dbReference type="InterPro" id="IPR000945">
    <property type="entry name" value="DBH-like"/>
</dbReference>
<dbReference type="FunFam" id="2.60.120.230:FF:000001">
    <property type="entry name" value="Monooxygenase, DBH-like 1"/>
    <property type="match status" value="1"/>
</dbReference>
<accession>A0A504ZC69</accession>
<evidence type="ECO:0000256" key="8">
    <source>
        <dbReference type="ARBA" id="ARBA00023008"/>
    </source>
</evidence>
<keyword evidence="16" id="KW-1185">Reference proteome</keyword>
<evidence type="ECO:0000256" key="1">
    <source>
        <dbReference type="ARBA" id="ARBA00001973"/>
    </source>
</evidence>